<dbReference type="RefSeq" id="WP_210100151.1">
    <property type="nucleotide sequence ID" value="NZ_BAABLK010000034.1"/>
</dbReference>
<keyword evidence="1" id="KW-0812">Transmembrane</keyword>
<dbReference type="Pfam" id="PF13803">
    <property type="entry name" value="DUF4184"/>
    <property type="match status" value="1"/>
</dbReference>
<evidence type="ECO:0000256" key="1">
    <source>
        <dbReference type="SAM" id="Phobius"/>
    </source>
</evidence>
<comment type="caution">
    <text evidence="2">The sequence shown here is derived from an EMBL/GenBank/DDBJ whole genome shotgun (WGS) entry which is preliminary data.</text>
</comment>
<evidence type="ECO:0000313" key="2">
    <source>
        <dbReference type="EMBL" id="GAA5227811.1"/>
    </source>
</evidence>
<proteinExistence type="predicted"/>
<dbReference type="Proteomes" id="UP001501257">
    <property type="component" value="Unassembled WGS sequence"/>
</dbReference>
<keyword evidence="1" id="KW-1133">Transmembrane helix</keyword>
<dbReference type="InterPro" id="IPR025238">
    <property type="entry name" value="DUF4184"/>
</dbReference>
<feature type="transmembrane region" description="Helical" evidence="1">
    <location>
        <begin position="157"/>
        <end position="174"/>
    </location>
</feature>
<organism evidence="2 3">
    <name type="scientific">Paeniglutamicibacter antarcticus</name>
    <dbReference type="NCBI Taxonomy" id="494023"/>
    <lineage>
        <taxon>Bacteria</taxon>
        <taxon>Bacillati</taxon>
        <taxon>Actinomycetota</taxon>
        <taxon>Actinomycetes</taxon>
        <taxon>Micrococcales</taxon>
        <taxon>Micrococcaceae</taxon>
        <taxon>Paeniglutamicibacter</taxon>
    </lineage>
</organism>
<protein>
    <submittedName>
        <fullName evidence="2">DUF4184 family protein</fullName>
    </submittedName>
</protein>
<dbReference type="EMBL" id="BAABLK010000034">
    <property type="protein sequence ID" value="GAA5227811.1"/>
    <property type="molecule type" value="Genomic_DNA"/>
</dbReference>
<feature type="transmembrane region" description="Helical" evidence="1">
    <location>
        <begin position="20"/>
        <end position="39"/>
    </location>
</feature>
<feature type="transmembrane region" description="Helical" evidence="1">
    <location>
        <begin position="59"/>
        <end position="80"/>
    </location>
</feature>
<keyword evidence="1" id="KW-0472">Membrane</keyword>
<feature type="transmembrane region" description="Helical" evidence="1">
    <location>
        <begin position="106"/>
        <end position="127"/>
    </location>
</feature>
<evidence type="ECO:0000313" key="3">
    <source>
        <dbReference type="Proteomes" id="UP001501257"/>
    </source>
</evidence>
<reference evidence="3" key="1">
    <citation type="journal article" date="2019" name="Int. J. Syst. Evol. Microbiol.">
        <title>The Global Catalogue of Microorganisms (GCM) 10K type strain sequencing project: providing services to taxonomists for standard genome sequencing and annotation.</title>
        <authorList>
            <consortium name="The Broad Institute Genomics Platform"/>
            <consortium name="The Broad Institute Genome Sequencing Center for Infectious Disease"/>
            <person name="Wu L."/>
            <person name="Ma J."/>
        </authorList>
    </citation>
    <scope>NUCLEOTIDE SEQUENCE [LARGE SCALE GENOMIC DNA]</scope>
    <source>
        <strain evidence="3">JCM 18952</strain>
    </source>
</reference>
<keyword evidence="3" id="KW-1185">Reference proteome</keyword>
<feature type="transmembrane region" description="Helical" evidence="1">
    <location>
        <begin position="195"/>
        <end position="218"/>
    </location>
</feature>
<feature type="transmembrane region" description="Helical" evidence="1">
    <location>
        <begin position="230"/>
        <end position="252"/>
    </location>
</feature>
<accession>A0ABP9TMC8</accession>
<name>A0ABP9TMC8_9MICC</name>
<sequence>MPFTLAHNAAVLPFLRHPLVPIALVAGAMAPDLPYFVMLKPSSVGWLSALLSGVQSHQFTHILDVGLPLALVLAAFLWVVDRPIRWALGTHWFPEQTKPVGPAPSWAHPVLWTFLSLLIGLLTHLIWDSFTHSTGWVVRHVPVLALEPVPDLPLYRILQHVSTLAGLTVLILWHRHRRRIAVPTHEPRDCTYQKVRTILLAFILLGPAALMAARAMPLAPAVHDYLSAEMFFQVVILRGGAGLLVAALLYGLAWHTVSATYTGPGPAVQNH</sequence>
<gene>
    <name evidence="2" type="ORF">GCM10025778_23440</name>
</gene>